<accession>A0A0K8ME49</accession>
<sequence length="163" mass="18390">MDEHRKMMLCLMLKRFLHLFVALGINPPRRVVEVLGDLAIEQRRGFSLHHIKEGLKILIEAIRVLLVQSEALAIGTDMITQCLAHEIRSVKSRQESVRLLTVVSIEAGVYERGMPKGNGEVFIVEVQRKKNFVDLFRTTISTKFLSGGGKLCKDGRLSFGLEC</sequence>
<reference evidence="1 2" key="1">
    <citation type="submission" date="2015-03" db="EMBL/GenBank/DDBJ databases">
        <title>Caedibacter varicaedens, whole genome shotgun sequence.</title>
        <authorList>
            <person name="Suzuki H."/>
            <person name="Dapper A.L."/>
            <person name="Gibson A.K."/>
            <person name="Jackson C."/>
            <person name="Lee H."/>
            <person name="Pejaver V.R."/>
            <person name="Doak T."/>
            <person name="Lynch M."/>
        </authorList>
    </citation>
    <scope>NUCLEOTIDE SEQUENCE [LARGE SCALE GENOMIC DNA]</scope>
</reference>
<proteinExistence type="predicted"/>
<comment type="caution">
    <text evidence="1">The sequence shown here is derived from an EMBL/GenBank/DDBJ whole genome shotgun (WGS) entry which is preliminary data.</text>
</comment>
<keyword evidence="2" id="KW-1185">Reference proteome</keyword>
<organism evidence="1 2">
    <name type="scientific">Caedimonas varicaedens</name>
    <dbReference type="NCBI Taxonomy" id="1629334"/>
    <lineage>
        <taxon>Bacteria</taxon>
        <taxon>Pseudomonadati</taxon>
        <taxon>Pseudomonadota</taxon>
        <taxon>Alphaproteobacteria</taxon>
        <taxon>Holosporales</taxon>
        <taxon>Caedimonadaceae</taxon>
        <taxon>Caedimonas</taxon>
    </lineage>
</organism>
<protein>
    <submittedName>
        <fullName evidence="1">Uncharacterized protein</fullName>
    </submittedName>
</protein>
<dbReference type="Proteomes" id="UP000036771">
    <property type="component" value="Unassembled WGS sequence"/>
</dbReference>
<evidence type="ECO:0000313" key="2">
    <source>
        <dbReference type="Proteomes" id="UP000036771"/>
    </source>
</evidence>
<dbReference type="AlphaFoldDB" id="A0A0K8ME49"/>
<dbReference type="EMBL" id="BBVC01000094">
    <property type="protein sequence ID" value="GAO98815.1"/>
    <property type="molecule type" value="Genomic_DNA"/>
</dbReference>
<gene>
    <name evidence="1" type="ORF">Cva_01484</name>
</gene>
<evidence type="ECO:0000313" key="1">
    <source>
        <dbReference type="EMBL" id="GAO98815.1"/>
    </source>
</evidence>
<name>A0A0K8ME49_9PROT</name>